<proteinExistence type="predicted"/>
<dbReference type="AlphaFoldDB" id="A0AAV2QTK5"/>
<dbReference type="FunFam" id="3.30.160.60:FF:000630">
    <property type="entry name" value="Zinc finger protein 180"/>
    <property type="match status" value="1"/>
</dbReference>
<name>A0AAV2QTK5_MEGNR</name>
<dbReference type="Pfam" id="PF00096">
    <property type="entry name" value="zf-C2H2"/>
    <property type="match status" value="2"/>
</dbReference>
<dbReference type="Gene3D" id="3.30.160.60">
    <property type="entry name" value="Classic Zinc Finger"/>
    <property type="match status" value="10"/>
</dbReference>
<dbReference type="SMART" id="SM00355">
    <property type="entry name" value="ZnF_C2H2"/>
    <property type="match status" value="11"/>
</dbReference>
<evidence type="ECO:0000256" key="1">
    <source>
        <dbReference type="ARBA" id="ARBA00022723"/>
    </source>
</evidence>
<feature type="domain" description="C2H2-type" evidence="7">
    <location>
        <begin position="364"/>
        <end position="391"/>
    </location>
</feature>
<keyword evidence="4" id="KW-0862">Zinc</keyword>
<dbReference type="GO" id="GO:0005634">
    <property type="term" value="C:nucleus"/>
    <property type="evidence" value="ECO:0007669"/>
    <property type="project" value="TreeGrafter"/>
</dbReference>
<dbReference type="GO" id="GO:0008270">
    <property type="term" value="F:zinc ion binding"/>
    <property type="evidence" value="ECO:0007669"/>
    <property type="project" value="UniProtKB-KW"/>
</dbReference>
<feature type="domain" description="C2H2-type" evidence="7">
    <location>
        <begin position="82"/>
        <end position="109"/>
    </location>
</feature>
<dbReference type="FunFam" id="3.30.160.60:FF:002319">
    <property type="entry name" value="Uncharacterized protein"/>
    <property type="match status" value="2"/>
</dbReference>
<dbReference type="FunFam" id="3.30.160.60:FF:001601">
    <property type="entry name" value="Uncharacterized protein, isoform A"/>
    <property type="match status" value="1"/>
</dbReference>
<feature type="domain" description="C2H2-type" evidence="7">
    <location>
        <begin position="308"/>
        <end position="335"/>
    </location>
</feature>
<feature type="compositionally biased region" description="Low complexity" evidence="6">
    <location>
        <begin position="467"/>
        <end position="478"/>
    </location>
</feature>
<organism evidence="8 9">
    <name type="scientific">Meganyctiphanes norvegica</name>
    <name type="common">Northern krill</name>
    <name type="synonym">Thysanopoda norvegica</name>
    <dbReference type="NCBI Taxonomy" id="48144"/>
    <lineage>
        <taxon>Eukaryota</taxon>
        <taxon>Metazoa</taxon>
        <taxon>Ecdysozoa</taxon>
        <taxon>Arthropoda</taxon>
        <taxon>Crustacea</taxon>
        <taxon>Multicrustacea</taxon>
        <taxon>Malacostraca</taxon>
        <taxon>Eumalacostraca</taxon>
        <taxon>Eucarida</taxon>
        <taxon>Euphausiacea</taxon>
        <taxon>Euphausiidae</taxon>
        <taxon>Meganyctiphanes</taxon>
    </lineage>
</organism>
<dbReference type="PROSITE" id="PS50157">
    <property type="entry name" value="ZINC_FINGER_C2H2_2"/>
    <property type="match status" value="10"/>
</dbReference>
<keyword evidence="2" id="KW-0677">Repeat</keyword>
<feature type="compositionally biased region" description="Low complexity" evidence="6">
    <location>
        <begin position="416"/>
        <end position="428"/>
    </location>
</feature>
<feature type="region of interest" description="Disordered" evidence="6">
    <location>
        <begin position="416"/>
        <end position="442"/>
    </location>
</feature>
<dbReference type="InterPro" id="IPR013087">
    <property type="entry name" value="Znf_C2H2_type"/>
</dbReference>
<evidence type="ECO:0000256" key="2">
    <source>
        <dbReference type="ARBA" id="ARBA00022737"/>
    </source>
</evidence>
<feature type="domain" description="C2H2-type" evidence="7">
    <location>
        <begin position="194"/>
        <end position="221"/>
    </location>
</feature>
<feature type="region of interest" description="Disordered" evidence="6">
    <location>
        <begin position="457"/>
        <end position="478"/>
    </location>
</feature>
<dbReference type="PANTHER" id="PTHR24408:SF58">
    <property type="entry name" value="TRANSCRIPTION FACTOR (TFIIIA), PUTATIVE (AFU_ORTHOLOGUE AFUA_1G05150)-RELATED"/>
    <property type="match status" value="1"/>
</dbReference>
<feature type="domain" description="C2H2-type" evidence="7">
    <location>
        <begin position="166"/>
        <end position="193"/>
    </location>
</feature>
<evidence type="ECO:0000256" key="4">
    <source>
        <dbReference type="ARBA" id="ARBA00022833"/>
    </source>
</evidence>
<dbReference type="SUPFAM" id="SSF57667">
    <property type="entry name" value="beta-beta-alpha zinc fingers"/>
    <property type="match status" value="7"/>
</dbReference>
<evidence type="ECO:0000256" key="3">
    <source>
        <dbReference type="ARBA" id="ARBA00022771"/>
    </source>
</evidence>
<protein>
    <recommendedName>
        <fullName evidence="7">C2H2-type domain-containing protein</fullName>
    </recommendedName>
</protein>
<feature type="domain" description="C2H2-type" evidence="7">
    <location>
        <begin position="392"/>
        <end position="419"/>
    </location>
</feature>
<evidence type="ECO:0000313" key="9">
    <source>
        <dbReference type="Proteomes" id="UP001497623"/>
    </source>
</evidence>
<dbReference type="Proteomes" id="UP001497623">
    <property type="component" value="Unassembled WGS sequence"/>
</dbReference>
<dbReference type="GO" id="GO:0043565">
    <property type="term" value="F:sequence-specific DNA binding"/>
    <property type="evidence" value="ECO:0007669"/>
    <property type="project" value="TreeGrafter"/>
</dbReference>
<evidence type="ECO:0000256" key="5">
    <source>
        <dbReference type="PROSITE-ProRule" id="PRU00042"/>
    </source>
</evidence>
<accession>A0AAV2QTK5</accession>
<sequence length="588" mass="68012">MDYNEIRNFLIMVKQEMLEDNKSEEIDKRKSPVFITRSDMHCIVNENFSNSDHDPIQHVEVPLKQEVNEQEDQNGEYVEKPFVCTDCECRFSMETLLNRHIQNHRHECSLSCPSGSFQTSNKEALDQPKSLHKDAPQFTCSKCNFGCSDENDFNAHTILHSKETLYSCEICDYTSNRKDHFKSHTLRHSNDKPYACSECEYKSGQQKDLKRHMYIHTEEKPYNCHLCDYKSTNNSHLKEHMVIHTGDKPYSCSLCEFRCAWPKGLKRHMLKHTGKMPFACADCDYKTVDKGNLRSHKLVHLSHDEKPFSCKECDYKCVYKSLLSQHMLTHTGEKSFLCEYCPYKCARKRDMDTHTKIHTGEKPFACSDCDYKSSDRGNLRRHRLTHTGEKPFACTICTYTCSLRWLLRKHILTHSNESSTRKSSQSSKNKTHPVCSEVPIKPNSKYKEPALCQNSDLADSGNRLNLSPVTSSQSVSVSNNNKITSASQQNTVIGSVSDQFHLHQPHFLNQLYSQSYLKNDLNYTHRSIYPTQDISSNSSDTSLQSDQIYNHIHQNYIPDASQIPFPINSYASNHPIDYGRLVRDYIKK</sequence>
<comment type="caution">
    <text evidence="8">The sequence shown here is derived from an EMBL/GenBank/DDBJ whole genome shotgun (WGS) entry which is preliminary data.</text>
</comment>
<dbReference type="PROSITE" id="PS00028">
    <property type="entry name" value="ZINC_FINGER_C2H2_1"/>
    <property type="match status" value="6"/>
</dbReference>
<evidence type="ECO:0000313" key="8">
    <source>
        <dbReference type="EMBL" id="CAL4096264.1"/>
    </source>
</evidence>
<dbReference type="InterPro" id="IPR036236">
    <property type="entry name" value="Znf_C2H2_sf"/>
</dbReference>
<feature type="domain" description="C2H2-type" evidence="7">
    <location>
        <begin position="222"/>
        <end position="249"/>
    </location>
</feature>
<feature type="domain" description="C2H2-type" evidence="7">
    <location>
        <begin position="250"/>
        <end position="277"/>
    </location>
</feature>
<evidence type="ECO:0000259" key="7">
    <source>
        <dbReference type="PROSITE" id="PS50157"/>
    </source>
</evidence>
<feature type="domain" description="C2H2-type" evidence="7">
    <location>
        <begin position="278"/>
        <end position="305"/>
    </location>
</feature>
<dbReference type="EMBL" id="CAXKWB010009875">
    <property type="protein sequence ID" value="CAL4096264.1"/>
    <property type="molecule type" value="Genomic_DNA"/>
</dbReference>
<reference evidence="8 9" key="1">
    <citation type="submission" date="2024-05" db="EMBL/GenBank/DDBJ databases">
        <authorList>
            <person name="Wallberg A."/>
        </authorList>
    </citation>
    <scope>NUCLEOTIDE SEQUENCE [LARGE SCALE GENOMIC DNA]</scope>
</reference>
<feature type="domain" description="C2H2-type" evidence="7">
    <location>
        <begin position="336"/>
        <end position="363"/>
    </location>
</feature>
<evidence type="ECO:0000256" key="6">
    <source>
        <dbReference type="SAM" id="MobiDB-lite"/>
    </source>
</evidence>
<keyword evidence="1" id="KW-0479">Metal-binding</keyword>
<keyword evidence="9" id="KW-1185">Reference proteome</keyword>
<dbReference type="PANTHER" id="PTHR24408">
    <property type="entry name" value="ZINC FINGER PROTEIN"/>
    <property type="match status" value="1"/>
</dbReference>
<keyword evidence="3 5" id="KW-0863">Zinc-finger</keyword>
<dbReference type="GO" id="GO:0000981">
    <property type="term" value="F:DNA-binding transcription factor activity, RNA polymerase II-specific"/>
    <property type="evidence" value="ECO:0007669"/>
    <property type="project" value="TreeGrafter"/>
</dbReference>
<gene>
    <name evidence="8" type="ORF">MNOR_LOCUS15648</name>
</gene>